<feature type="region of interest" description="Disordered" evidence="1">
    <location>
        <begin position="1"/>
        <end position="91"/>
    </location>
</feature>
<protein>
    <submittedName>
        <fullName evidence="3">Uncharacterized protein</fullName>
    </submittedName>
</protein>
<proteinExistence type="predicted"/>
<accession>A0ABS3KMT2</accession>
<dbReference type="Proteomes" id="UP001518989">
    <property type="component" value="Unassembled WGS sequence"/>
</dbReference>
<keyword evidence="2" id="KW-0472">Membrane</keyword>
<sequence length="464" mass="47362">MSDTPKDGPGRNAGKGGNGGGRFRAAQPADAAPAATPRPEVPPAEDVTAEHIPATPAAAPKAEAMPSREIPAGPTPPRSQAAPAASTDSAHDRRLRIGVPVVAGAAVVVLVAAGLVYAGRPSGPPVDAAQVAALNTRLERLEQAGGALPPQLQRLDQRLGGVEAAQNNAVKPDAVQALQQELSKQQAAQAGVQQRVEARIGEAEQALSQRITGAEAQLAQRVAASEAALAPKLAAIDSAQQQRLDGLRDSLQQRMDAAVQAQRDRADAAIKAMQDAAAQQQSKDDARLAALESREQRLNAAEQRLNRLVASTAVTTALEAGRPLGASLAGLPGTVPPALAAYATAAPPTAAQLRLSFDEAARAARAASEPQTGGQGVLEAAATRLSNLVTVRRGDQTVWGDSASGALEGARQALDAGDLAGAVQKVEALPPSARGPMEEWLKQARGLVAARAALAELIAPRGQG</sequence>
<feature type="compositionally biased region" description="Low complexity" evidence="1">
    <location>
        <begin position="23"/>
        <end position="38"/>
    </location>
</feature>
<feature type="compositionally biased region" description="Gly residues" evidence="1">
    <location>
        <begin position="11"/>
        <end position="22"/>
    </location>
</feature>
<keyword evidence="4" id="KW-1185">Reference proteome</keyword>
<evidence type="ECO:0000256" key="1">
    <source>
        <dbReference type="SAM" id="MobiDB-lite"/>
    </source>
</evidence>
<keyword evidence="2" id="KW-0812">Transmembrane</keyword>
<feature type="transmembrane region" description="Helical" evidence="2">
    <location>
        <begin position="97"/>
        <end position="118"/>
    </location>
</feature>
<organism evidence="3 4">
    <name type="scientific">Roseomonas haemaphysalidis</name>
    <dbReference type="NCBI Taxonomy" id="2768162"/>
    <lineage>
        <taxon>Bacteria</taxon>
        <taxon>Pseudomonadati</taxon>
        <taxon>Pseudomonadota</taxon>
        <taxon>Alphaproteobacteria</taxon>
        <taxon>Acetobacterales</taxon>
        <taxon>Roseomonadaceae</taxon>
        <taxon>Roseomonas</taxon>
    </lineage>
</organism>
<feature type="compositionally biased region" description="Low complexity" evidence="1">
    <location>
        <begin position="53"/>
        <end position="65"/>
    </location>
</feature>
<name>A0ABS3KMT2_9PROT</name>
<dbReference type="EMBL" id="JACTNG010000001">
    <property type="protein sequence ID" value="MBO1077646.1"/>
    <property type="molecule type" value="Genomic_DNA"/>
</dbReference>
<evidence type="ECO:0000313" key="3">
    <source>
        <dbReference type="EMBL" id="MBO1077646.1"/>
    </source>
</evidence>
<gene>
    <name evidence="3" type="ORF">IAI61_01285</name>
</gene>
<evidence type="ECO:0000256" key="2">
    <source>
        <dbReference type="SAM" id="Phobius"/>
    </source>
</evidence>
<evidence type="ECO:0000313" key="4">
    <source>
        <dbReference type="Proteomes" id="UP001518989"/>
    </source>
</evidence>
<reference evidence="3 4" key="1">
    <citation type="submission" date="2020-09" db="EMBL/GenBank/DDBJ databases">
        <title>Roseomonas.</title>
        <authorList>
            <person name="Zhu W."/>
        </authorList>
    </citation>
    <scope>NUCLEOTIDE SEQUENCE [LARGE SCALE GENOMIC DNA]</scope>
    <source>
        <strain evidence="3 4">573</strain>
    </source>
</reference>
<dbReference type="RefSeq" id="WP_207415062.1">
    <property type="nucleotide sequence ID" value="NZ_CP061177.1"/>
</dbReference>
<comment type="caution">
    <text evidence="3">The sequence shown here is derived from an EMBL/GenBank/DDBJ whole genome shotgun (WGS) entry which is preliminary data.</text>
</comment>
<keyword evidence="2" id="KW-1133">Transmembrane helix</keyword>